<organism evidence="1 2">
    <name type="scientific">Mesobacillus foraminis</name>
    <dbReference type="NCBI Taxonomy" id="279826"/>
    <lineage>
        <taxon>Bacteria</taxon>
        <taxon>Bacillati</taxon>
        <taxon>Bacillota</taxon>
        <taxon>Bacilli</taxon>
        <taxon>Bacillales</taxon>
        <taxon>Bacillaceae</taxon>
        <taxon>Mesobacillus</taxon>
    </lineage>
</organism>
<name>A0A4R2B2D1_9BACI</name>
<gene>
    <name evidence="1" type="ORF">EV146_11783</name>
</gene>
<protein>
    <submittedName>
        <fullName evidence="1">Uncharacterized protein</fullName>
    </submittedName>
</protein>
<keyword evidence="2" id="KW-1185">Reference proteome</keyword>
<accession>A0A4R2B2D1</accession>
<reference evidence="1 2" key="1">
    <citation type="journal article" date="2015" name="Stand. Genomic Sci.">
        <title>Genomic Encyclopedia of Bacterial and Archaeal Type Strains, Phase III: the genomes of soil and plant-associated and newly described type strains.</title>
        <authorList>
            <person name="Whitman W.B."/>
            <person name="Woyke T."/>
            <person name="Klenk H.P."/>
            <person name="Zhou Y."/>
            <person name="Lilburn T.G."/>
            <person name="Beck B.J."/>
            <person name="De Vos P."/>
            <person name="Vandamme P."/>
            <person name="Eisen J.A."/>
            <person name="Garrity G."/>
            <person name="Hugenholtz P."/>
            <person name="Kyrpides N.C."/>
        </authorList>
    </citation>
    <scope>NUCLEOTIDE SEQUENCE [LARGE SCALE GENOMIC DNA]</scope>
    <source>
        <strain evidence="1 2">CV53</strain>
    </source>
</reference>
<dbReference type="EMBL" id="SLVV01000017">
    <property type="protein sequence ID" value="TCN19389.1"/>
    <property type="molecule type" value="Genomic_DNA"/>
</dbReference>
<proteinExistence type="predicted"/>
<evidence type="ECO:0000313" key="2">
    <source>
        <dbReference type="Proteomes" id="UP000295689"/>
    </source>
</evidence>
<dbReference type="Proteomes" id="UP000295689">
    <property type="component" value="Unassembled WGS sequence"/>
</dbReference>
<dbReference type="AlphaFoldDB" id="A0A4R2B2D1"/>
<sequence>MNVYVYLFYYPGSVKLADIRCGDAEKPHWFLIAPGGLPLSAHPSANQPSFRNP</sequence>
<evidence type="ECO:0000313" key="1">
    <source>
        <dbReference type="EMBL" id="TCN19389.1"/>
    </source>
</evidence>
<comment type="caution">
    <text evidence="1">The sequence shown here is derived from an EMBL/GenBank/DDBJ whole genome shotgun (WGS) entry which is preliminary data.</text>
</comment>